<evidence type="ECO:0000313" key="1">
    <source>
        <dbReference type="EMBL" id="KDR07713.1"/>
    </source>
</evidence>
<sequence length="122" mass="13705">MRVDDADLENITQMRYANTLSYFGTGVSCDLPHHVEINTRHCPPDYNHLAQWHRLTAEGPPSGWMTAATSVGLEVFTEVSLKMAVFWVAAPCFRVPYSLRHQGDEISTRLHGATTQKSAIFK</sequence>
<dbReference type="InParanoid" id="A0A067QRH4"/>
<name>A0A067QRH4_ZOONE</name>
<organism evidence="1 2">
    <name type="scientific">Zootermopsis nevadensis</name>
    <name type="common">Dampwood termite</name>
    <dbReference type="NCBI Taxonomy" id="136037"/>
    <lineage>
        <taxon>Eukaryota</taxon>
        <taxon>Metazoa</taxon>
        <taxon>Ecdysozoa</taxon>
        <taxon>Arthropoda</taxon>
        <taxon>Hexapoda</taxon>
        <taxon>Insecta</taxon>
        <taxon>Pterygota</taxon>
        <taxon>Neoptera</taxon>
        <taxon>Polyneoptera</taxon>
        <taxon>Dictyoptera</taxon>
        <taxon>Blattodea</taxon>
        <taxon>Blattoidea</taxon>
        <taxon>Termitoidae</taxon>
        <taxon>Termopsidae</taxon>
        <taxon>Zootermopsis</taxon>
    </lineage>
</organism>
<evidence type="ECO:0000313" key="2">
    <source>
        <dbReference type="Proteomes" id="UP000027135"/>
    </source>
</evidence>
<dbReference type="AlphaFoldDB" id="A0A067QRH4"/>
<dbReference type="EMBL" id="KK853419">
    <property type="protein sequence ID" value="KDR07713.1"/>
    <property type="molecule type" value="Genomic_DNA"/>
</dbReference>
<reference evidence="1 2" key="1">
    <citation type="journal article" date="2014" name="Nat. Commun.">
        <title>Molecular traces of alternative social organization in a termite genome.</title>
        <authorList>
            <person name="Terrapon N."/>
            <person name="Li C."/>
            <person name="Robertson H.M."/>
            <person name="Ji L."/>
            <person name="Meng X."/>
            <person name="Booth W."/>
            <person name="Chen Z."/>
            <person name="Childers C.P."/>
            <person name="Glastad K.M."/>
            <person name="Gokhale K."/>
            <person name="Gowin J."/>
            <person name="Gronenberg W."/>
            <person name="Hermansen R.A."/>
            <person name="Hu H."/>
            <person name="Hunt B.G."/>
            <person name="Huylmans A.K."/>
            <person name="Khalil S.M."/>
            <person name="Mitchell R.D."/>
            <person name="Munoz-Torres M.C."/>
            <person name="Mustard J.A."/>
            <person name="Pan H."/>
            <person name="Reese J.T."/>
            <person name="Scharf M.E."/>
            <person name="Sun F."/>
            <person name="Vogel H."/>
            <person name="Xiao J."/>
            <person name="Yang W."/>
            <person name="Yang Z."/>
            <person name="Yang Z."/>
            <person name="Zhou J."/>
            <person name="Zhu J."/>
            <person name="Brent C.S."/>
            <person name="Elsik C.G."/>
            <person name="Goodisman M.A."/>
            <person name="Liberles D.A."/>
            <person name="Roe R.M."/>
            <person name="Vargo E.L."/>
            <person name="Vilcinskas A."/>
            <person name="Wang J."/>
            <person name="Bornberg-Bauer E."/>
            <person name="Korb J."/>
            <person name="Zhang G."/>
            <person name="Liebig J."/>
        </authorList>
    </citation>
    <scope>NUCLEOTIDE SEQUENCE [LARGE SCALE GENOMIC DNA]</scope>
    <source>
        <tissue evidence="1">Whole organism</tissue>
    </source>
</reference>
<gene>
    <name evidence="1" type="ORF">L798_02629</name>
</gene>
<protein>
    <submittedName>
        <fullName evidence="1">Uncharacterized protein</fullName>
    </submittedName>
</protein>
<dbReference type="PROSITE" id="PS51257">
    <property type="entry name" value="PROKAR_LIPOPROTEIN"/>
    <property type="match status" value="1"/>
</dbReference>
<dbReference type="Proteomes" id="UP000027135">
    <property type="component" value="Unassembled WGS sequence"/>
</dbReference>
<keyword evidence="2" id="KW-1185">Reference proteome</keyword>
<proteinExistence type="predicted"/>
<accession>A0A067QRH4</accession>